<dbReference type="PRINTS" id="PR00081">
    <property type="entry name" value="GDHRDH"/>
</dbReference>
<feature type="transmembrane region" description="Helical" evidence="12">
    <location>
        <begin position="295"/>
        <end position="315"/>
    </location>
</feature>
<evidence type="ECO:0000256" key="7">
    <source>
        <dbReference type="ARBA" id="ARBA00023002"/>
    </source>
</evidence>
<comment type="pathway">
    <text evidence="2">Lipid metabolism; sphingolipid metabolism.</text>
</comment>
<keyword evidence="7" id="KW-0560">Oxidoreductase</keyword>
<dbReference type="GO" id="GO:0006666">
    <property type="term" value="P:3-keto-sphinganine metabolic process"/>
    <property type="evidence" value="ECO:0007669"/>
    <property type="project" value="InterPro"/>
</dbReference>
<dbReference type="Gene3D" id="3.40.50.720">
    <property type="entry name" value="NAD(P)-binding Rossmann-like Domain"/>
    <property type="match status" value="1"/>
</dbReference>
<dbReference type="InterPro" id="IPR045022">
    <property type="entry name" value="KDSR-like"/>
</dbReference>
<evidence type="ECO:0000256" key="10">
    <source>
        <dbReference type="ARBA" id="ARBA00044737"/>
    </source>
</evidence>
<dbReference type="CDD" id="cd08939">
    <property type="entry name" value="KDSR-like_SDR_c"/>
    <property type="match status" value="1"/>
</dbReference>
<evidence type="ECO:0000256" key="9">
    <source>
        <dbReference type="ARBA" id="ARBA00026112"/>
    </source>
</evidence>
<evidence type="ECO:0000313" key="14">
    <source>
        <dbReference type="Proteomes" id="UP001295740"/>
    </source>
</evidence>
<dbReference type="EMBL" id="CAUWAG010000013">
    <property type="protein sequence ID" value="CAJ2510096.1"/>
    <property type="molecule type" value="Genomic_DNA"/>
</dbReference>
<comment type="function">
    <text evidence="10">Catalyzes the reduction of 3'-oxosphinganine (3-ketodihydrosphingosine/KDS) to sphinganine (dihydrosphingosine/DHS), the second step of de novo sphingolipid biosynthesis.</text>
</comment>
<dbReference type="EC" id="1.1.1.102" evidence="9"/>
<comment type="caution">
    <text evidence="13">The sequence shown here is derived from an EMBL/GenBank/DDBJ whole genome shotgun (WGS) entry which is preliminary data.</text>
</comment>
<accession>A0AAI8YK04</accession>
<evidence type="ECO:0000256" key="6">
    <source>
        <dbReference type="ARBA" id="ARBA00022919"/>
    </source>
</evidence>
<dbReference type="GO" id="GO:0030148">
    <property type="term" value="P:sphingolipid biosynthetic process"/>
    <property type="evidence" value="ECO:0007669"/>
    <property type="project" value="InterPro"/>
</dbReference>
<evidence type="ECO:0000256" key="12">
    <source>
        <dbReference type="SAM" id="Phobius"/>
    </source>
</evidence>
<comment type="catalytic activity">
    <reaction evidence="11">
        <text>sphinganine + NADP(+) = 3-oxosphinganine + NADPH + H(+)</text>
        <dbReference type="Rhea" id="RHEA:22640"/>
        <dbReference type="ChEBI" id="CHEBI:15378"/>
        <dbReference type="ChEBI" id="CHEBI:57783"/>
        <dbReference type="ChEBI" id="CHEBI:57817"/>
        <dbReference type="ChEBI" id="CHEBI:58299"/>
        <dbReference type="ChEBI" id="CHEBI:58349"/>
        <dbReference type="EC" id="1.1.1.102"/>
    </reaction>
    <physiologicalReaction direction="right-to-left" evidence="11">
        <dbReference type="Rhea" id="RHEA:22642"/>
    </physiologicalReaction>
</comment>
<evidence type="ECO:0000256" key="4">
    <source>
        <dbReference type="ARBA" id="ARBA00022824"/>
    </source>
</evidence>
<keyword evidence="5" id="KW-0521">NADP</keyword>
<keyword evidence="4" id="KW-0256">Endoplasmic reticulum</keyword>
<proteinExistence type="predicted"/>
<keyword evidence="12" id="KW-0812">Transmembrane</keyword>
<gene>
    <name evidence="13" type="ORF">KHLLAP_LOCUS10564</name>
</gene>
<keyword evidence="12" id="KW-1133">Transmembrane helix</keyword>
<dbReference type="InterPro" id="IPR036291">
    <property type="entry name" value="NAD(P)-bd_dom_sf"/>
</dbReference>
<comment type="pathway">
    <text evidence="3">Sphingolipid metabolism.</text>
</comment>
<dbReference type="PANTHER" id="PTHR43550:SF3">
    <property type="entry name" value="3-KETODIHYDROSPHINGOSINE REDUCTASE"/>
    <property type="match status" value="1"/>
</dbReference>
<dbReference type="Proteomes" id="UP001295740">
    <property type="component" value="Unassembled WGS sequence"/>
</dbReference>
<dbReference type="Pfam" id="PF00106">
    <property type="entry name" value="adh_short"/>
    <property type="match status" value="1"/>
</dbReference>
<dbReference type="AlphaFoldDB" id="A0AAI8YK04"/>
<keyword evidence="12" id="KW-0472">Membrane</keyword>
<dbReference type="GO" id="GO:0005789">
    <property type="term" value="C:endoplasmic reticulum membrane"/>
    <property type="evidence" value="ECO:0007669"/>
    <property type="project" value="TreeGrafter"/>
</dbReference>
<evidence type="ECO:0000256" key="3">
    <source>
        <dbReference type="ARBA" id="ARBA00004991"/>
    </source>
</evidence>
<protein>
    <recommendedName>
        <fullName evidence="9">3-dehydrosphinganine reductase</fullName>
        <ecNumber evidence="9">1.1.1.102</ecNumber>
    </recommendedName>
</protein>
<keyword evidence="8" id="KW-0443">Lipid metabolism</keyword>
<dbReference type="InterPro" id="IPR002347">
    <property type="entry name" value="SDR_fam"/>
</dbReference>
<name>A0AAI8YK04_9PEZI</name>
<evidence type="ECO:0000256" key="8">
    <source>
        <dbReference type="ARBA" id="ARBA00023098"/>
    </source>
</evidence>
<dbReference type="PANTHER" id="PTHR43550">
    <property type="entry name" value="3-KETODIHYDROSPHINGOSINE REDUCTASE"/>
    <property type="match status" value="1"/>
</dbReference>
<evidence type="ECO:0000256" key="5">
    <source>
        <dbReference type="ARBA" id="ARBA00022857"/>
    </source>
</evidence>
<dbReference type="SUPFAM" id="SSF51735">
    <property type="entry name" value="NAD(P)-binding Rossmann-fold domains"/>
    <property type="match status" value="1"/>
</dbReference>
<evidence type="ECO:0000256" key="2">
    <source>
        <dbReference type="ARBA" id="ARBA00004760"/>
    </source>
</evidence>
<evidence type="ECO:0000313" key="13">
    <source>
        <dbReference type="EMBL" id="CAJ2510096.1"/>
    </source>
</evidence>
<sequence length="342" mass="37118">MGNLLSSNDFPVQGRTVVIAGGSQGMGLAAGRQLAERGADVVIVARDQSKLREAFEYIRQGAPDPQAQRFLQISADLTSPSESVRVIAEVVAWNHGHPPDIVWCCAGSSHPTLFVDTPVAEFKTQMDSNYFTSLYMAHATMTSWLKIPHKNLVDPARPASSSLPARHLIFTASFLAFYSFSGYSSYSPSKAALRSLSDSLSQEMNLYSAAHPSEPRVRVHTVFPATILTEAYEAENLIKSDLTKVLEEGDGGQTPELVAARSIKALESGQELITTDLLTGLVKRSMLGGSVRGGFWRAMGDWILACVMGLVMIFVRDDMDRKAKAWGRKFGASGMKGDGKQA</sequence>
<comment type="subcellular location">
    <subcellularLocation>
        <location evidence="1">Endoplasmic reticulum</location>
    </subcellularLocation>
</comment>
<keyword evidence="14" id="KW-1185">Reference proteome</keyword>
<evidence type="ECO:0000256" key="1">
    <source>
        <dbReference type="ARBA" id="ARBA00004240"/>
    </source>
</evidence>
<dbReference type="GO" id="GO:0047560">
    <property type="term" value="F:3-dehydrosphinganine reductase activity"/>
    <property type="evidence" value="ECO:0007669"/>
    <property type="project" value="UniProtKB-EC"/>
</dbReference>
<organism evidence="13 14">
    <name type="scientific">Anthostomella pinea</name>
    <dbReference type="NCBI Taxonomy" id="933095"/>
    <lineage>
        <taxon>Eukaryota</taxon>
        <taxon>Fungi</taxon>
        <taxon>Dikarya</taxon>
        <taxon>Ascomycota</taxon>
        <taxon>Pezizomycotina</taxon>
        <taxon>Sordariomycetes</taxon>
        <taxon>Xylariomycetidae</taxon>
        <taxon>Xylariales</taxon>
        <taxon>Xylariaceae</taxon>
        <taxon>Anthostomella</taxon>
    </lineage>
</organism>
<evidence type="ECO:0000256" key="11">
    <source>
        <dbReference type="ARBA" id="ARBA00048930"/>
    </source>
</evidence>
<reference evidence="13" key="1">
    <citation type="submission" date="2023-10" db="EMBL/GenBank/DDBJ databases">
        <authorList>
            <person name="Hackl T."/>
        </authorList>
    </citation>
    <scope>NUCLEOTIDE SEQUENCE</scope>
</reference>
<keyword evidence="6" id="KW-0746">Sphingolipid metabolism</keyword>